<reference evidence="3" key="1">
    <citation type="journal article" date="2019" name="Int. J. Syst. Evol. Microbiol.">
        <title>The Global Catalogue of Microorganisms (GCM) 10K type strain sequencing project: providing services to taxonomists for standard genome sequencing and annotation.</title>
        <authorList>
            <consortium name="The Broad Institute Genomics Platform"/>
            <consortium name="The Broad Institute Genome Sequencing Center for Infectious Disease"/>
            <person name="Wu L."/>
            <person name="Ma J."/>
        </authorList>
    </citation>
    <scope>NUCLEOTIDE SEQUENCE [LARGE SCALE GENOMIC DNA]</scope>
    <source>
        <strain evidence="3">JCM30009</strain>
    </source>
</reference>
<gene>
    <name evidence="2" type="ORF">ACFPZP_07340</name>
</gene>
<accession>A0ABW1PZ19</accession>
<evidence type="ECO:0000313" key="3">
    <source>
        <dbReference type="Proteomes" id="UP001596169"/>
    </source>
</evidence>
<dbReference type="InterPro" id="IPR036390">
    <property type="entry name" value="WH_DNA-bd_sf"/>
</dbReference>
<dbReference type="RefSeq" id="WP_108701399.1">
    <property type="nucleotide sequence ID" value="NZ_JBHSRG010000004.1"/>
</dbReference>
<protein>
    <submittedName>
        <fullName evidence="2">MarR family winged helix-turn-helix transcriptional regulator</fullName>
    </submittedName>
</protein>
<dbReference type="InterPro" id="IPR036388">
    <property type="entry name" value="WH-like_DNA-bd_sf"/>
</dbReference>
<proteinExistence type="predicted"/>
<evidence type="ECO:0000259" key="1">
    <source>
        <dbReference type="SMART" id="SM00347"/>
    </source>
</evidence>
<dbReference type="SMART" id="SM00347">
    <property type="entry name" value="HTH_MARR"/>
    <property type="match status" value="1"/>
</dbReference>
<dbReference type="Proteomes" id="UP001596169">
    <property type="component" value="Unassembled WGS sequence"/>
</dbReference>
<dbReference type="Gene3D" id="1.10.10.10">
    <property type="entry name" value="Winged helix-like DNA-binding domain superfamily/Winged helix DNA-binding domain"/>
    <property type="match status" value="1"/>
</dbReference>
<comment type="caution">
    <text evidence="2">The sequence shown here is derived from an EMBL/GenBank/DDBJ whole genome shotgun (WGS) entry which is preliminary data.</text>
</comment>
<dbReference type="InterPro" id="IPR000835">
    <property type="entry name" value="HTH_MarR-typ"/>
</dbReference>
<sequence length="147" mass="16920">MKKEDLTQSEINAWRGFRRMGEVIASRIGREITQKTGLSSADFTILMQLSMNGGNHQRQCDIQTFLEWDKTRLSHQLSRMETRGLIEKKSEGGNSSFISMTDKGRLQLSMAQPVHQNGIYEHFAKWLSEEDLEAMIRITDILRNSSK</sequence>
<organism evidence="2 3">
    <name type="scientific">Citrobacter bitternis</name>
    <dbReference type="NCBI Taxonomy" id="1585982"/>
    <lineage>
        <taxon>Bacteria</taxon>
        <taxon>Pseudomonadati</taxon>
        <taxon>Pseudomonadota</taxon>
        <taxon>Gammaproteobacteria</taxon>
        <taxon>Enterobacterales</taxon>
        <taxon>Enterobacteriaceae</taxon>
        <taxon>Citrobacter</taxon>
    </lineage>
</organism>
<keyword evidence="3" id="KW-1185">Reference proteome</keyword>
<dbReference type="EMBL" id="JBHSRG010000004">
    <property type="protein sequence ID" value="MFC6120873.1"/>
    <property type="molecule type" value="Genomic_DNA"/>
</dbReference>
<evidence type="ECO:0000313" key="2">
    <source>
        <dbReference type="EMBL" id="MFC6120873.1"/>
    </source>
</evidence>
<feature type="domain" description="HTH marR-type" evidence="1">
    <location>
        <begin position="31"/>
        <end position="131"/>
    </location>
</feature>
<dbReference type="SUPFAM" id="SSF46785">
    <property type="entry name" value="Winged helix' DNA-binding domain"/>
    <property type="match status" value="1"/>
</dbReference>
<name>A0ABW1PZ19_9ENTR</name>